<dbReference type="Proteomes" id="UP001062165">
    <property type="component" value="Chromosome"/>
</dbReference>
<evidence type="ECO:0000313" key="3">
    <source>
        <dbReference type="Proteomes" id="UP001062165"/>
    </source>
</evidence>
<evidence type="ECO:0000256" key="1">
    <source>
        <dbReference type="SAM" id="Phobius"/>
    </source>
</evidence>
<protein>
    <recommendedName>
        <fullName evidence="4">Outer membrane protein beta-barrel domain-containing protein</fullName>
    </recommendedName>
</protein>
<reference evidence="2" key="1">
    <citation type="submission" date="2022-10" db="EMBL/GenBank/DDBJ databases">
        <title>Comparative genomics and taxonomic characterization of three novel marine species of genus Reichenbachiella exhibiting antioxidant and polysaccharide degradation activities.</title>
        <authorList>
            <person name="Muhammad N."/>
            <person name="Lee Y.-J."/>
            <person name="Ko J."/>
            <person name="Kim S.-G."/>
        </authorList>
    </citation>
    <scope>NUCLEOTIDE SEQUENCE</scope>
    <source>
        <strain evidence="2">Wsw4-B4</strain>
    </source>
</reference>
<accession>A0ABY6CZP6</accession>
<proteinExistence type="predicted"/>
<gene>
    <name evidence="2" type="ORF">N7E81_13125</name>
</gene>
<keyword evidence="3" id="KW-1185">Reference proteome</keyword>
<keyword evidence="1" id="KW-0812">Transmembrane</keyword>
<sequence length="455" mass="49527">MEKADKTFEQQWSQAMEGAEVTPPSHVWVGIDGQLAHAQAANYKKQADFYRWAAAACLFLVSLVGGLYWMGGGETADDLVVHTEGQMPTSPQIKDNQASVMTLADDEKNEDTNTSMQSSSASISLDHVSHAGNTALIESPATPTIAPRTGEWEVKSLHRSGVEEVQLMAISSKKTTMPSLVSPWQANQLYGVARTWETIDEDKMESPMWAGVSFSAGSFDPGFSGGGQRSMVVMSQSSSFSAESSARVKSQSVADPVYASGQSVAGGLDLGRKFTKKIMLSGGLHYSAFNTGSASSQTVTDELDNSFALTNATTDTNLEEALSDGQLRFDGQQVQLANEYQYITIPVKAGYILLDKQFNITINTGVSSNFLVDSQLVSSSTSRTLSNELNTSQAYQSVYFNFLTSVSFGYVFKQHYQFLLEPNYNQALTNFTNTSYEDQAKPKNIGVAIGFRYNF</sequence>
<evidence type="ECO:0000313" key="2">
    <source>
        <dbReference type="EMBL" id="UXX78298.1"/>
    </source>
</evidence>
<evidence type="ECO:0008006" key="4">
    <source>
        <dbReference type="Google" id="ProtNLM"/>
    </source>
</evidence>
<keyword evidence="1" id="KW-0472">Membrane</keyword>
<feature type="transmembrane region" description="Helical" evidence="1">
    <location>
        <begin position="49"/>
        <end position="70"/>
    </location>
</feature>
<name>A0ABY6CZP6_9BACT</name>
<dbReference type="RefSeq" id="WP_263050044.1">
    <property type="nucleotide sequence ID" value="NZ_CP106735.1"/>
</dbReference>
<dbReference type="EMBL" id="CP106735">
    <property type="protein sequence ID" value="UXX78298.1"/>
    <property type="molecule type" value="Genomic_DNA"/>
</dbReference>
<keyword evidence="1" id="KW-1133">Transmembrane helix</keyword>
<organism evidence="2 3">
    <name type="scientific">Reichenbachiella carrageenanivorans</name>
    <dbReference type="NCBI Taxonomy" id="2979869"/>
    <lineage>
        <taxon>Bacteria</taxon>
        <taxon>Pseudomonadati</taxon>
        <taxon>Bacteroidota</taxon>
        <taxon>Cytophagia</taxon>
        <taxon>Cytophagales</taxon>
        <taxon>Reichenbachiellaceae</taxon>
        <taxon>Reichenbachiella</taxon>
    </lineage>
</organism>